<comment type="caution">
    <text evidence="1">The sequence shown here is derived from an EMBL/GenBank/DDBJ whole genome shotgun (WGS) entry which is preliminary data.</text>
</comment>
<dbReference type="InterPro" id="IPR012338">
    <property type="entry name" value="Beta-lactam/transpept-like"/>
</dbReference>
<sequence length="272" mass="30120">MLNGTYGQIAVIDAQTGRLKSWVALEKDRDDYSEGKLLKQACSPRILTLVGITPMLADINGSLNDMMDLCGGIYNIGDSISIRDHNWRSGGYGVMTCRQALTHKSNVAMFKILLVNRGDNAFSIWKKMTSDEKQTNAMELAALFNGAYQKNTLTFPTLQGDSVTEETFDNITPLGRKYLQEVLIGLNKGKGIQASYASKKVDIAGVYGNYQGKELENGEHELAEMSFVGVFPRKKPRYALAVIINRPNEQTHGPKDLANGIVNNLVEWLSKH</sequence>
<dbReference type="SUPFAM" id="SSF56601">
    <property type="entry name" value="beta-lactamase/transpeptidase-like"/>
    <property type="match status" value="1"/>
</dbReference>
<proteinExistence type="predicted"/>
<gene>
    <name evidence="1" type="ORF">DWX90_13120</name>
</gene>
<accession>A0AA92W1P2</accession>
<evidence type="ECO:0000313" key="1">
    <source>
        <dbReference type="EMBL" id="RGS45594.1"/>
    </source>
</evidence>
<protein>
    <recommendedName>
        <fullName evidence="3">Penicillin-binding protein transpeptidase domain-containing protein</fullName>
    </recommendedName>
</protein>
<name>A0AA92W1P2_9BACT</name>
<dbReference type="Gene3D" id="3.40.710.10">
    <property type="entry name" value="DD-peptidase/beta-lactamase superfamily"/>
    <property type="match status" value="1"/>
</dbReference>
<reference evidence="1 2" key="1">
    <citation type="submission" date="2018-08" db="EMBL/GenBank/DDBJ databases">
        <title>A genome reference for cultivated species of the human gut microbiota.</title>
        <authorList>
            <person name="Zou Y."/>
            <person name="Xue W."/>
            <person name="Luo G."/>
        </authorList>
    </citation>
    <scope>NUCLEOTIDE SEQUENCE [LARGE SCALE GENOMIC DNA]</scope>
    <source>
        <strain evidence="1 2">AF22-1</strain>
    </source>
</reference>
<evidence type="ECO:0008006" key="3">
    <source>
        <dbReference type="Google" id="ProtNLM"/>
    </source>
</evidence>
<dbReference type="EMBL" id="QRVN01000032">
    <property type="protein sequence ID" value="RGS45594.1"/>
    <property type="molecule type" value="Genomic_DNA"/>
</dbReference>
<organism evidence="1 2">
    <name type="scientific">Segatella copri</name>
    <dbReference type="NCBI Taxonomy" id="165179"/>
    <lineage>
        <taxon>Bacteria</taxon>
        <taxon>Pseudomonadati</taxon>
        <taxon>Bacteroidota</taxon>
        <taxon>Bacteroidia</taxon>
        <taxon>Bacteroidales</taxon>
        <taxon>Prevotellaceae</taxon>
        <taxon>Segatella</taxon>
    </lineage>
</organism>
<dbReference type="Proteomes" id="UP000286113">
    <property type="component" value="Unassembled WGS sequence"/>
</dbReference>
<dbReference type="AlphaFoldDB" id="A0AA92W1P2"/>
<evidence type="ECO:0000313" key="2">
    <source>
        <dbReference type="Proteomes" id="UP000286113"/>
    </source>
</evidence>